<evidence type="ECO:0000259" key="2">
    <source>
        <dbReference type="Pfam" id="PF05235"/>
    </source>
</evidence>
<dbReference type="InterPro" id="IPR007899">
    <property type="entry name" value="CHAD_dom"/>
</dbReference>
<proteinExistence type="predicted"/>
<reference evidence="3" key="1">
    <citation type="submission" date="2021-03" db="EMBL/GenBank/DDBJ databases">
        <title>Whole Genome Sequence of Bradyrhizobium sp. Strain 144S4.</title>
        <authorList>
            <person name="Bromfield E.S.P."/>
            <person name="Cloutier S."/>
        </authorList>
    </citation>
    <scope>NUCLEOTIDE SEQUENCE [LARGE SCALE GENOMIC DNA]</scope>
    <source>
        <strain evidence="3">144S4</strain>
    </source>
</reference>
<feature type="region of interest" description="Disordered" evidence="1">
    <location>
        <begin position="141"/>
        <end position="162"/>
    </location>
</feature>
<dbReference type="EMBL" id="CP086137">
    <property type="protein sequence ID" value="UEM17908.1"/>
    <property type="molecule type" value="Genomic_DNA"/>
</dbReference>
<evidence type="ECO:0000256" key="1">
    <source>
        <dbReference type="SAM" id="MobiDB-lite"/>
    </source>
</evidence>
<dbReference type="PANTHER" id="PTHR39339">
    <property type="entry name" value="SLR1444 PROTEIN"/>
    <property type="match status" value="1"/>
</dbReference>
<dbReference type="PANTHER" id="PTHR39339:SF1">
    <property type="entry name" value="CHAD DOMAIN-CONTAINING PROTEIN"/>
    <property type="match status" value="1"/>
</dbReference>
<feature type="domain" description="CHAD" evidence="2">
    <location>
        <begin position="2"/>
        <end position="120"/>
    </location>
</feature>
<dbReference type="InterPro" id="IPR038186">
    <property type="entry name" value="CHAD_dom_sf"/>
</dbReference>
<dbReference type="Gene3D" id="1.40.20.10">
    <property type="entry name" value="CHAD domain"/>
    <property type="match status" value="1"/>
</dbReference>
<dbReference type="KEGG" id="bban:J4G43_052785"/>
<sequence>MLTSARYDQLIATLNRWLAKGPWLKHDQQLRSEPIDVYSQAILGDWRTEIWQKGQRLRTLRRKQLHRLRIRCKRYRYMLAALQSLQVSIPPHDLAFGEIATRAHRALGDLRDLDRLRKTAQRLPPHYRKSKRKLLGQADQAFQRAPEALRRTAPVEPSRRHR</sequence>
<dbReference type="EMBL" id="JAGEMI010000004">
    <property type="protein sequence ID" value="MBO1869166.1"/>
    <property type="molecule type" value="Genomic_DNA"/>
</dbReference>
<accession>A0A939MG79</accession>
<evidence type="ECO:0000313" key="3">
    <source>
        <dbReference type="EMBL" id="MBO1869166.1"/>
    </source>
</evidence>
<geneLocation type="plasmid" evidence="4 5">
    <name>pBb144S4a</name>
</geneLocation>
<reference evidence="4 5" key="2">
    <citation type="journal article" date="2022" name="Int. J. Syst. Evol. Microbiol.">
        <title>Strains of Bradyrhizobium barranii sp. nov. associated with legumes native to Canada are symbionts of soybeans and belong to different subspecies (subsp. barranii subsp. nov. and subsp. apii subsp. nov.) and symbiovars (sv. glycinearum and sv. septentrionale).</title>
        <authorList>
            <person name="Bromfield E.S.P."/>
            <person name="Cloutier S."/>
            <person name="Wasai-Hara S."/>
            <person name="Minamisawa K."/>
        </authorList>
    </citation>
    <scope>NUCLEOTIDE SEQUENCE [LARGE SCALE GENOMIC DNA]</scope>
    <source>
        <strain evidence="5">144S4</strain>
        <plasmid evidence="4 5">pBb144S4a</plasmid>
    </source>
</reference>
<evidence type="ECO:0000313" key="5">
    <source>
        <dbReference type="Proteomes" id="UP000664702"/>
    </source>
</evidence>
<dbReference type="Pfam" id="PF05235">
    <property type="entry name" value="CHAD"/>
    <property type="match status" value="1"/>
</dbReference>
<dbReference type="RefSeq" id="WP_157790382.1">
    <property type="nucleotide sequence ID" value="NZ_CP086137.1"/>
</dbReference>
<protein>
    <submittedName>
        <fullName evidence="3">CHAD domain-containing protein</fullName>
    </submittedName>
</protein>
<evidence type="ECO:0000313" key="4">
    <source>
        <dbReference type="EMBL" id="UEM17908.1"/>
    </source>
</evidence>
<keyword evidence="4" id="KW-0614">Plasmid</keyword>
<gene>
    <name evidence="4" type="ORF">J4G43_052785</name>
    <name evidence="3" type="ORF">J4G43_53205</name>
</gene>
<dbReference type="Proteomes" id="UP000664702">
    <property type="component" value="Plasmid pBb144S4a"/>
</dbReference>
<organism evidence="3">
    <name type="scientific">Bradyrhizobium barranii subsp. barranii</name>
    <dbReference type="NCBI Taxonomy" id="2823807"/>
    <lineage>
        <taxon>Bacteria</taxon>
        <taxon>Pseudomonadati</taxon>
        <taxon>Pseudomonadota</taxon>
        <taxon>Alphaproteobacteria</taxon>
        <taxon>Hyphomicrobiales</taxon>
        <taxon>Nitrobacteraceae</taxon>
        <taxon>Bradyrhizobium</taxon>
        <taxon>Bradyrhizobium barranii</taxon>
    </lineage>
</organism>
<dbReference type="AlphaFoldDB" id="A0A939MG79"/>
<name>A0A939MG79_9BRAD</name>